<feature type="active site" description="Proton donor/acceptor" evidence="2">
    <location>
        <position position="201"/>
    </location>
</feature>
<feature type="binding site" evidence="3">
    <location>
        <position position="201"/>
    </location>
    <ligand>
        <name>a divalent metal cation</name>
        <dbReference type="ChEBI" id="CHEBI:60240"/>
    </ligand>
</feature>
<feature type="domain" description="SMP-30/Gluconolactonase/LRE-like region" evidence="4">
    <location>
        <begin position="14"/>
        <end position="256"/>
    </location>
</feature>
<sequence length="299" mass="30712">MTVVRALTSDRLELGEGGRWVGDRVVLVDIPAGRLFGTPVPSGSGPQSLTLLAELPVPVAAVAPVRDAPDTWLAAAGTGFWLVAPGGAGQLAAAEPVTGRQWRMNDAVADPAGRLWAGSMACDQSPKGGALYRLDPDGRVRTVLRDLTIANGPAFAPDGRSMFLSDTPLGHVDLFDVDPATGELSARRPFLRFEAAEGAPDGLCVDADGFLWVALFGGGAVRRYRPDGQLDRIVPVPARQPTSVCLAGSRLVVTSGRGGLDDPGADDGAVLVTDAGARGLPALAVAAPDGELRRGAGAA</sequence>
<dbReference type="GO" id="GO:0005509">
    <property type="term" value="F:calcium ion binding"/>
    <property type="evidence" value="ECO:0007669"/>
    <property type="project" value="TreeGrafter"/>
</dbReference>
<dbReference type="Pfam" id="PF08450">
    <property type="entry name" value="SGL"/>
    <property type="match status" value="1"/>
</dbReference>
<evidence type="ECO:0000256" key="2">
    <source>
        <dbReference type="PIRSR" id="PIRSR605511-1"/>
    </source>
</evidence>
<dbReference type="GO" id="GO:0019853">
    <property type="term" value="P:L-ascorbic acid biosynthetic process"/>
    <property type="evidence" value="ECO:0007669"/>
    <property type="project" value="TreeGrafter"/>
</dbReference>
<comment type="similarity">
    <text evidence="1">Belongs to the SMP-30/CGR1 family.</text>
</comment>
<dbReference type="InterPro" id="IPR011042">
    <property type="entry name" value="6-blade_b-propeller_TolB-like"/>
</dbReference>
<evidence type="ECO:0000256" key="3">
    <source>
        <dbReference type="PIRSR" id="PIRSR605511-2"/>
    </source>
</evidence>
<dbReference type="AlphaFoldDB" id="A0A919MNG9"/>
<feature type="binding site" evidence="3">
    <location>
        <position position="123"/>
    </location>
    <ligand>
        <name>substrate</name>
    </ligand>
</feature>
<dbReference type="Proteomes" id="UP000647172">
    <property type="component" value="Unassembled WGS sequence"/>
</dbReference>
<dbReference type="PANTHER" id="PTHR10907:SF47">
    <property type="entry name" value="REGUCALCIN"/>
    <property type="match status" value="1"/>
</dbReference>
<keyword evidence="6" id="KW-1185">Reference proteome</keyword>
<organism evidence="5 6">
    <name type="scientific">Actinoplanes nipponensis</name>
    <dbReference type="NCBI Taxonomy" id="135950"/>
    <lineage>
        <taxon>Bacteria</taxon>
        <taxon>Bacillati</taxon>
        <taxon>Actinomycetota</taxon>
        <taxon>Actinomycetes</taxon>
        <taxon>Micromonosporales</taxon>
        <taxon>Micromonosporaceae</taxon>
        <taxon>Actinoplanes</taxon>
    </lineage>
</organism>
<dbReference type="PRINTS" id="PR01790">
    <property type="entry name" value="SMP30FAMILY"/>
</dbReference>
<comment type="caution">
    <text evidence="5">The sequence shown here is derived from an EMBL/GenBank/DDBJ whole genome shotgun (WGS) entry which is preliminary data.</text>
</comment>
<dbReference type="InterPro" id="IPR005511">
    <property type="entry name" value="SMP-30"/>
</dbReference>
<keyword evidence="3" id="KW-0479">Metal-binding</keyword>
<dbReference type="GO" id="GO:0004341">
    <property type="term" value="F:gluconolactonase activity"/>
    <property type="evidence" value="ECO:0007669"/>
    <property type="project" value="TreeGrafter"/>
</dbReference>
<dbReference type="InterPro" id="IPR013658">
    <property type="entry name" value="SGL"/>
</dbReference>
<feature type="binding site" evidence="3">
    <location>
        <position position="151"/>
    </location>
    <ligand>
        <name>a divalent metal cation</name>
        <dbReference type="ChEBI" id="CHEBI:60240"/>
    </ligand>
</feature>
<feature type="binding site" evidence="3">
    <location>
        <position position="16"/>
    </location>
    <ligand>
        <name>a divalent metal cation</name>
        <dbReference type="ChEBI" id="CHEBI:60240"/>
    </ligand>
</feature>
<keyword evidence="3" id="KW-0862">Zinc</keyword>
<comment type="cofactor">
    <cofactor evidence="3">
        <name>Zn(2+)</name>
        <dbReference type="ChEBI" id="CHEBI:29105"/>
    </cofactor>
    <text evidence="3">Binds 1 divalent metal cation per subunit.</text>
</comment>
<dbReference type="SUPFAM" id="SSF63829">
    <property type="entry name" value="Calcium-dependent phosphotriesterase"/>
    <property type="match status" value="1"/>
</dbReference>
<accession>A0A919MNG9</accession>
<dbReference type="RefSeq" id="WP_203771068.1">
    <property type="nucleotide sequence ID" value="NZ_BOMQ01000053.1"/>
</dbReference>
<evidence type="ECO:0000313" key="6">
    <source>
        <dbReference type="Proteomes" id="UP000647172"/>
    </source>
</evidence>
<protein>
    <recommendedName>
        <fullName evidence="4">SMP-30/Gluconolactonase/LRE-like region domain-containing protein</fullName>
    </recommendedName>
</protein>
<name>A0A919MNG9_9ACTN</name>
<dbReference type="Gene3D" id="2.120.10.30">
    <property type="entry name" value="TolB, C-terminal domain"/>
    <property type="match status" value="1"/>
</dbReference>
<evidence type="ECO:0000259" key="4">
    <source>
        <dbReference type="Pfam" id="PF08450"/>
    </source>
</evidence>
<evidence type="ECO:0000256" key="1">
    <source>
        <dbReference type="ARBA" id="ARBA00008853"/>
    </source>
</evidence>
<reference evidence="5" key="1">
    <citation type="submission" date="2021-01" db="EMBL/GenBank/DDBJ databases">
        <title>Whole genome shotgun sequence of Actinoplanes nipponensis NBRC 14063.</title>
        <authorList>
            <person name="Komaki H."/>
            <person name="Tamura T."/>
        </authorList>
    </citation>
    <scope>NUCLEOTIDE SEQUENCE</scope>
    <source>
        <strain evidence="5">NBRC 14063</strain>
    </source>
</reference>
<feature type="binding site" evidence="3">
    <location>
        <position position="105"/>
    </location>
    <ligand>
        <name>substrate</name>
    </ligand>
</feature>
<feature type="binding site" evidence="3">
    <location>
        <position position="103"/>
    </location>
    <ligand>
        <name>substrate</name>
    </ligand>
</feature>
<dbReference type="EMBL" id="BOMQ01000053">
    <property type="protein sequence ID" value="GIE50962.1"/>
    <property type="molecule type" value="Genomic_DNA"/>
</dbReference>
<gene>
    <name evidence="5" type="ORF">Ani05nite_44960</name>
</gene>
<proteinExistence type="inferred from homology"/>
<evidence type="ECO:0000313" key="5">
    <source>
        <dbReference type="EMBL" id="GIE50962.1"/>
    </source>
</evidence>
<dbReference type="PANTHER" id="PTHR10907">
    <property type="entry name" value="REGUCALCIN"/>
    <property type="match status" value="1"/>
</dbReference>